<dbReference type="EMBL" id="QXGC01002606">
    <property type="protein sequence ID" value="KAE9183935.1"/>
    <property type="molecule type" value="Genomic_DNA"/>
</dbReference>
<evidence type="ECO:0000313" key="3">
    <source>
        <dbReference type="Proteomes" id="UP000476176"/>
    </source>
</evidence>
<evidence type="ECO:0000256" key="1">
    <source>
        <dbReference type="SAM" id="MobiDB-lite"/>
    </source>
</evidence>
<reference evidence="2 3" key="1">
    <citation type="submission" date="2018-09" db="EMBL/GenBank/DDBJ databases">
        <title>Genomic investigation of the strawberry pathogen Phytophthora fragariae indicates pathogenicity is determined by transcriptional variation in three key races.</title>
        <authorList>
            <person name="Adams T.M."/>
            <person name="Armitage A.D."/>
            <person name="Sobczyk M.K."/>
            <person name="Bates H.J."/>
            <person name="Dunwell J.M."/>
            <person name="Nellist C.F."/>
            <person name="Harrison R.J."/>
        </authorList>
    </citation>
    <scope>NUCLEOTIDE SEQUENCE [LARGE SCALE GENOMIC DNA]</scope>
    <source>
        <strain evidence="2 3">BC-23</strain>
    </source>
</reference>
<feature type="region of interest" description="Disordered" evidence="1">
    <location>
        <begin position="23"/>
        <end position="47"/>
    </location>
</feature>
<gene>
    <name evidence="2" type="ORF">PF004_g23802</name>
</gene>
<organism evidence="2 3">
    <name type="scientific">Phytophthora fragariae</name>
    <dbReference type="NCBI Taxonomy" id="53985"/>
    <lineage>
        <taxon>Eukaryota</taxon>
        <taxon>Sar</taxon>
        <taxon>Stramenopiles</taxon>
        <taxon>Oomycota</taxon>
        <taxon>Peronosporomycetes</taxon>
        <taxon>Peronosporales</taxon>
        <taxon>Peronosporaceae</taxon>
        <taxon>Phytophthora</taxon>
    </lineage>
</organism>
<dbReference type="Proteomes" id="UP000476176">
    <property type="component" value="Unassembled WGS sequence"/>
</dbReference>
<evidence type="ECO:0000313" key="2">
    <source>
        <dbReference type="EMBL" id="KAE9183935.1"/>
    </source>
</evidence>
<sequence>MKTEGPLEPALPARNLSSLLLLTATPQAPSHRPSLQRPTPKPSSPFKMAKLTGSSNYKASESMGGSILELMLVMREENERKAETRRMEEEQRRRDELATREARYLTEKAEAEERRMQQKLESEERARRDKEEARARSQELVLLISALTKKT</sequence>
<dbReference type="AlphaFoldDB" id="A0A6G0MW13"/>
<name>A0A6G0MW13_9STRA</name>
<proteinExistence type="predicted"/>
<feature type="region of interest" description="Disordered" evidence="1">
    <location>
        <begin position="80"/>
        <end position="136"/>
    </location>
</feature>
<comment type="caution">
    <text evidence="2">The sequence shown here is derived from an EMBL/GenBank/DDBJ whole genome shotgun (WGS) entry which is preliminary data.</text>
</comment>
<accession>A0A6G0MW13</accession>
<protein>
    <submittedName>
        <fullName evidence="2">Uncharacterized protein</fullName>
    </submittedName>
</protein>